<accession>A0A7K0JCS9</accession>
<dbReference type="AlphaFoldDB" id="A0A7K0JCS9"/>
<dbReference type="RefSeq" id="WP_154577250.1">
    <property type="nucleotide sequence ID" value="NZ_VULU01000007.1"/>
</dbReference>
<sequence length="135" mass="15839">MKQRIYIWIAVAIALLLLFGSCRSIRYVPVETIRTDSIYLTVHERDSIHIKDSVYVKEKGDSVLVDKWHIVYRDRTIRDTAYIEKEKEVEVPYPVEKELTWWQKTKLELGELSIGVILVLLIVVIWLIKKKGGAR</sequence>
<dbReference type="Proteomes" id="UP000460950">
    <property type="component" value="Unassembled WGS sequence"/>
</dbReference>
<keyword evidence="1" id="KW-0472">Membrane</keyword>
<gene>
    <name evidence="2" type="ORF">FYJ30_05525</name>
</gene>
<feature type="transmembrane region" description="Helical" evidence="1">
    <location>
        <begin position="109"/>
        <end position="128"/>
    </location>
</feature>
<evidence type="ECO:0000256" key="1">
    <source>
        <dbReference type="SAM" id="Phobius"/>
    </source>
</evidence>
<dbReference type="EMBL" id="VULU01000007">
    <property type="protein sequence ID" value="MSS47789.1"/>
    <property type="molecule type" value="Genomic_DNA"/>
</dbReference>
<protein>
    <submittedName>
        <fullName evidence="2">Uncharacterized protein</fullName>
    </submittedName>
</protein>
<proteinExistence type="predicted"/>
<keyword evidence="1" id="KW-0812">Transmembrane</keyword>
<name>A0A7K0JCS9_PHOVU</name>
<evidence type="ECO:0000313" key="3">
    <source>
        <dbReference type="Proteomes" id="UP000460950"/>
    </source>
</evidence>
<dbReference type="PROSITE" id="PS51257">
    <property type="entry name" value="PROKAR_LIPOPROTEIN"/>
    <property type="match status" value="1"/>
</dbReference>
<organism evidence="2 3">
    <name type="scientific">Phocaeicola vulgatus</name>
    <name type="common">Bacteroides vulgatus</name>
    <dbReference type="NCBI Taxonomy" id="821"/>
    <lineage>
        <taxon>Bacteria</taxon>
        <taxon>Pseudomonadati</taxon>
        <taxon>Bacteroidota</taxon>
        <taxon>Bacteroidia</taxon>
        <taxon>Bacteroidales</taxon>
        <taxon>Bacteroidaceae</taxon>
        <taxon>Phocaeicola</taxon>
    </lineage>
</organism>
<comment type="caution">
    <text evidence="2">The sequence shown here is derived from an EMBL/GenBank/DDBJ whole genome shotgun (WGS) entry which is preliminary data.</text>
</comment>
<evidence type="ECO:0000313" key="2">
    <source>
        <dbReference type="EMBL" id="MSS47789.1"/>
    </source>
</evidence>
<keyword evidence="1" id="KW-1133">Transmembrane helix</keyword>
<reference evidence="2 3" key="1">
    <citation type="submission" date="2019-09" db="EMBL/GenBank/DDBJ databases">
        <title>In-depth cultivation of the pig gut microbiome towards novel bacterial diversity and tailored functional studies.</title>
        <authorList>
            <person name="Wylensek D."/>
            <person name="Hitch T.C.A."/>
            <person name="Clavel T."/>
        </authorList>
    </citation>
    <scope>NUCLEOTIDE SEQUENCE [LARGE SCALE GENOMIC DNA]</scope>
    <source>
        <strain evidence="2 3">WCA-389-WT-3C</strain>
    </source>
</reference>